<reference evidence="2 3" key="2">
    <citation type="submission" date="2018-03" db="EMBL/GenBank/DDBJ databases">
        <title>The ancient ancestry and fast evolution of plastids.</title>
        <authorList>
            <person name="Moore K.R."/>
            <person name="Magnabosco C."/>
            <person name="Momper L."/>
            <person name="Gold D.A."/>
            <person name="Bosak T."/>
            <person name="Fournier G.P."/>
        </authorList>
    </citation>
    <scope>NUCLEOTIDE SEQUENCE [LARGE SCALE GENOMIC DNA]</scope>
    <source>
        <strain evidence="2 3">ULC007</strain>
    </source>
</reference>
<feature type="compositionally biased region" description="Polar residues" evidence="1">
    <location>
        <begin position="376"/>
        <end position="387"/>
    </location>
</feature>
<evidence type="ECO:0000256" key="1">
    <source>
        <dbReference type="SAM" id="MobiDB-lite"/>
    </source>
</evidence>
<gene>
    <name evidence="2" type="ORF">C7B65_15165</name>
</gene>
<comment type="caution">
    <text evidence="2">The sequence shown here is derived from an EMBL/GenBank/DDBJ whole genome shotgun (WGS) entry which is preliminary data.</text>
</comment>
<feature type="region of interest" description="Disordered" evidence="1">
    <location>
        <begin position="186"/>
        <end position="451"/>
    </location>
</feature>
<sequence length="675" mass="75810">MAIEQALQSAASESGYNFTPSTPEQSERNDQIRRDLARKFGESLNDLGNALKNNVGNALKNPRNAFDDLFDRLADPFKKHPKTDPKNDDGRPKDTPTRYTYQWRGFKFYSVANIGIVHGNAFGGAYSTLGSVPWDEYHWGNPRIPGNRNAVRISFERLTFSSFQGPFGVERVEYIAEAGTIEPDPNYIPPSYQLPVNLPPGSQSPDVSGYPPIFTEDDFKPQRERNNDRARQDEADRQSAPPHEQEREEALDQQRRFAPDPWNDPLPIPTESPTPQPEPIQAPKPYPYPYPLDFPSPDPDEGPTDFPSPDPTAPPSERLLEKIRRIKRKLDERFPQPSNEPQTQVTINGKPVPRPNSSPPQRITESINPDEPYVTINGSPVPRTSNSPLPETRTQTPPTTTTTTTTTAPNTPPTTTTTTKPRVPVEPIIDPTTGLPLPSPDETTTTTTPDKCKDPCIQSLHDKADDNAKKKEITVRVFKACTKSNEDGTTQDEIDFEEETIEVPDSEADVYELLYERIFALESIQCDKDSCYAAVPDWWQIRLGADIPQAIVQYAEVKDNNKFGSPKYVVSIPHYGKSKEATKSSDFPTYTKGQRMGILTLRDNSKLIINASDDDVEQAIKKLQNSISPLWLTDSIYSDGKRKGTALKTIRVAPRIVKFFPTGQTDLKPQWIKYF</sequence>
<accession>A0A2T1DD37</accession>
<feature type="region of interest" description="Disordered" evidence="1">
    <location>
        <begin position="76"/>
        <end position="96"/>
    </location>
</feature>
<name>A0A2T1DD37_9CYAN</name>
<feature type="compositionally biased region" description="Basic and acidic residues" evidence="1">
    <location>
        <begin position="217"/>
        <end position="258"/>
    </location>
</feature>
<dbReference type="STRING" id="1920490.GCA_001895925_05090"/>
<feature type="compositionally biased region" description="Polar residues" evidence="1">
    <location>
        <begin position="336"/>
        <end position="347"/>
    </location>
</feature>
<feature type="compositionally biased region" description="Basic and acidic residues" evidence="1">
    <location>
        <begin position="318"/>
        <end position="334"/>
    </location>
</feature>
<evidence type="ECO:0000313" key="3">
    <source>
        <dbReference type="Proteomes" id="UP000238634"/>
    </source>
</evidence>
<evidence type="ECO:0000313" key="2">
    <source>
        <dbReference type="EMBL" id="PSB18432.1"/>
    </source>
</evidence>
<keyword evidence="3" id="KW-1185">Reference proteome</keyword>
<protein>
    <submittedName>
        <fullName evidence="2">Uncharacterized protein</fullName>
    </submittedName>
</protein>
<feature type="compositionally biased region" description="Polar residues" evidence="1">
    <location>
        <begin position="1"/>
        <end position="24"/>
    </location>
</feature>
<feature type="compositionally biased region" description="Low complexity" evidence="1">
    <location>
        <begin position="388"/>
        <end position="421"/>
    </location>
</feature>
<reference evidence="2 3" key="1">
    <citation type="submission" date="2018-02" db="EMBL/GenBank/DDBJ databases">
        <authorList>
            <person name="Cohen D.B."/>
            <person name="Kent A.D."/>
        </authorList>
    </citation>
    <scope>NUCLEOTIDE SEQUENCE [LARGE SCALE GENOMIC DNA]</scope>
    <source>
        <strain evidence="2 3">ULC007</strain>
    </source>
</reference>
<dbReference type="Proteomes" id="UP000238634">
    <property type="component" value="Unassembled WGS sequence"/>
</dbReference>
<dbReference type="AlphaFoldDB" id="A0A2T1DD37"/>
<dbReference type="EMBL" id="PVWG01000017">
    <property type="protein sequence ID" value="PSB18432.1"/>
    <property type="molecule type" value="Genomic_DNA"/>
</dbReference>
<feature type="region of interest" description="Disordered" evidence="1">
    <location>
        <begin position="1"/>
        <end position="32"/>
    </location>
</feature>
<proteinExistence type="predicted"/>
<organism evidence="2 3">
    <name type="scientific">Phormidesmis priestleyi ULC007</name>
    <dbReference type="NCBI Taxonomy" id="1920490"/>
    <lineage>
        <taxon>Bacteria</taxon>
        <taxon>Bacillati</taxon>
        <taxon>Cyanobacteriota</taxon>
        <taxon>Cyanophyceae</taxon>
        <taxon>Leptolyngbyales</taxon>
        <taxon>Leptolyngbyaceae</taxon>
        <taxon>Phormidesmis</taxon>
    </lineage>
</organism>
<feature type="compositionally biased region" description="Pro residues" evidence="1">
    <location>
        <begin position="262"/>
        <end position="297"/>
    </location>
</feature>